<dbReference type="Proteomes" id="UP000789901">
    <property type="component" value="Unassembled WGS sequence"/>
</dbReference>
<proteinExistence type="predicted"/>
<comment type="caution">
    <text evidence="1">The sequence shown here is derived from an EMBL/GenBank/DDBJ whole genome shotgun (WGS) entry which is preliminary data.</text>
</comment>
<evidence type="ECO:0000313" key="2">
    <source>
        <dbReference type="Proteomes" id="UP000789901"/>
    </source>
</evidence>
<accession>A0ABN7VMB7</accession>
<dbReference type="SUPFAM" id="SSF52047">
    <property type="entry name" value="RNI-like"/>
    <property type="match status" value="1"/>
</dbReference>
<dbReference type="EMBL" id="CAJVQB010017799">
    <property type="protein sequence ID" value="CAG8785528.1"/>
    <property type="molecule type" value="Genomic_DNA"/>
</dbReference>
<evidence type="ECO:0000313" key="1">
    <source>
        <dbReference type="EMBL" id="CAG8785528.1"/>
    </source>
</evidence>
<dbReference type="InterPro" id="IPR032675">
    <property type="entry name" value="LRR_dom_sf"/>
</dbReference>
<protein>
    <submittedName>
        <fullName evidence="1">9344_t:CDS:1</fullName>
    </submittedName>
</protein>
<name>A0ABN7VMB7_GIGMA</name>
<gene>
    <name evidence="1" type="ORF">GMARGA_LOCUS20370</name>
</gene>
<dbReference type="Gene3D" id="3.80.10.10">
    <property type="entry name" value="Ribonuclease Inhibitor"/>
    <property type="match status" value="1"/>
</dbReference>
<sequence length="126" mass="14719">LYTIANSCHKLEYLNISNRKRFSEIVIWNIIHSCPKLQEFDIYECKNSYTIIKKIGLYLKIKYINPDIASRYLKRIGQGIQLINTLKEIVRDILPVHILKEIAQFAGKVAGNLKGVRCTENYMKKM</sequence>
<organism evidence="1 2">
    <name type="scientific">Gigaspora margarita</name>
    <dbReference type="NCBI Taxonomy" id="4874"/>
    <lineage>
        <taxon>Eukaryota</taxon>
        <taxon>Fungi</taxon>
        <taxon>Fungi incertae sedis</taxon>
        <taxon>Mucoromycota</taxon>
        <taxon>Glomeromycotina</taxon>
        <taxon>Glomeromycetes</taxon>
        <taxon>Diversisporales</taxon>
        <taxon>Gigasporaceae</taxon>
        <taxon>Gigaspora</taxon>
    </lineage>
</organism>
<keyword evidence="2" id="KW-1185">Reference proteome</keyword>
<feature type="non-terminal residue" evidence="1">
    <location>
        <position position="1"/>
    </location>
</feature>
<reference evidence="1 2" key="1">
    <citation type="submission" date="2021-06" db="EMBL/GenBank/DDBJ databases">
        <authorList>
            <person name="Kallberg Y."/>
            <person name="Tangrot J."/>
            <person name="Rosling A."/>
        </authorList>
    </citation>
    <scope>NUCLEOTIDE SEQUENCE [LARGE SCALE GENOMIC DNA]</scope>
    <source>
        <strain evidence="1 2">120-4 pot B 10/14</strain>
    </source>
</reference>